<name>A0A016T0A9_9BILA</name>
<dbReference type="GO" id="GO:0005737">
    <property type="term" value="C:cytoplasm"/>
    <property type="evidence" value="ECO:0007669"/>
    <property type="project" value="InterPro"/>
</dbReference>
<proteinExistence type="predicted"/>
<dbReference type="SUPFAM" id="SSF103657">
    <property type="entry name" value="BAR/IMD domain-like"/>
    <property type="match status" value="1"/>
</dbReference>
<feature type="domain" description="BAR" evidence="5">
    <location>
        <begin position="1"/>
        <end position="189"/>
    </location>
</feature>
<dbReference type="InterPro" id="IPR027267">
    <property type="entry name" value="AH/BAR_dom_sf"/>
</dbReference>
<dbReference type="PROSITE" id="PS50002">
    <property type="entry name" value="SH3"/>
    <property type="match status" value="1"/>
</dbReference>
<dbReference type="Gene3D" id="1.20.1270.60">
    <property type="entry name" value="Arfaptin homology (AH) domain/BAR domain"/>
    <property type="match status" value="1"/>
</dbReference>
<feature type="domain" description="SH3" evidence="4">
    <location>
        <begin position="227"/>
        <end position="286"/>
    </location>
</feature>
<evidence type="ECO:0000256" key="2">
    <source>
        <dbReference type="PROSITE-ProRule" id="PRU00192"/>
    </source>
</evidence>
<dbReference type="SMART" id="SM00721">
    <property type="entry name" value="BAR"/>
    <property type="match status" value="1"/>
</dbReference>
<evidence type="ECO:0000256" key="3">
    <source>
        <dbReference type="SAM" id="MobiDB-lite"/>
    </source>
</evidence>
<evidence type="ECO:0000313" key="7">
    <source>
        <dbReference type="Proteomes" id="UP000024635"/>
    </source>
</evidence>
<dbReference type="Proteomes" id="UP000024635">
    <property type="component" value="Unassembled WGS sequence"/>
</dbReference>
<reference evidence="7" key="1">
    <citation type="journal article" date="2015" name="Nat. Genet.">
        <title>The genome and transcriptome of the zoonotic hookworm Ancylostoma ceylanicum identify infection-specific gene families.</title>
        <authorList>
            <person name="Schwarz E.M."/>
            <person name="Hu Y."/>
            <person name="Antoshechkin I."/>
            <person name="Miller M.M."/>
            <person name="Sternberg P.W."/>
            <person name="Aroian R.V."/>
        </authorList>
    </citation>
    <scope>NUCLEOTIDE SEQUENCE</scope>
    <source>
        <strain evidence="7">HY135</strain>
    </source>
</reference>
<dbReference type="Pfam" id="PF03114">
    <property type="entry name" value="BAR"/>
    <property type="match status" value="1"/>
</dbReference>
<organism evidence="6 7">
    <name type="scientific">Ancylostoma ceylanicum</name>
    <dbReference type="NCBI Taxonomy" id="53326"/>
    <lineage>
        <taxon>Eukaryota</taxon>
        <taxon>Metazoa</taxon>
        <taxon>Ecdysozoa</taxon>
        <taxon>Nematoda</taxon>
        <taxon>Chromadorea</taxon>
        <taxon>Rhabditida</taxon>
        <taxon>Rhabditina</taxon>
        <taxon>Rhabditomorpha</taxon>
        <taxon>Strongyloidea</taxon>
        <taxon>Ancylostomatidae</taxon>
        <taxon>Ancylostomatinae</taxon>
        <taxon>Ancylostoma</taxon>
    </lineage>
</organism>
<evidence type="ECO:0000313" key="6">
    <source>
        <dbReference type="EMBL" id="EYB96155.1"/>
    </source>
</evidence>
<dbReference type="AlphaFoldDB" id="A0A016T0A9"/>
<sequence>MEEVFYEKLELKKDHAGRMNNLELLAQAMSDAGEEFGSTTPYGSALVKIAQTEQKLGQAEREFVTSSASQTLLPIRRFLEGDMKTIQKERKVLNGKRLDLDACKSRLRKAKTVESQAAAEADLRVAQAEFDKQVEITKLLLEGIQTAHNNQLKCLRDFVDLQMSYFAQAHQMMADLQRELSGTLTFRGSSAVLVTTNAGSVPTHANSTSAPPKPVTGTGKPFDISDVGTKQARVILDYDAVLPQEMSVRQNDVLIVYRLPGLDPDYVMAEKGGVRGRVPISFLELI</sequence>
<gene>
    <name evidence="6" type="primary">Acey_s0153.g2939</name>
    <name evidence="6" type="synonym">Acey-erp-1</name>
    <name evidence="6" type="ORF">Y032_0153g2939</name>
</gene>
<dbReference type="PROSITE" id="PS51021">
    <property type="entry name" value="BAR"/>
    <property type="match status" value="1"/>
</dbReference>
<dbReference type="EMBL" id="JARK01001489">
    <property type="protein sequence ID" value="EYB96155.1"/>
    <property type="molecule type" value="Genomic_DNA"/>
</dbReference>
<evidence type="ECO:0000259" key="4">
    <source>
        <dbReference type="PROSITE" id="PS50002"/>
    </source>
</evidence>
<dbReference type="OrthoDB" id="14167at2759"/>
<dbReference type="CDD" id="cd11802">
    <property type="entry name" value="SH3_Endophilin_B"/>
    <property type="match status" value="1"/>
</dbReference>
<dbReference type="InterPro" id="IPR036028">
    <property type="entry name" value="SH3-like_dom_sf"/>
</dbReference>
<protein>
    <submittedName>
        <fullName evidence="6">Uncharacterized protein</fullName>
    </submittedName>
</protein>
<comment type="caution">
    <text evidence="6">The sequence shown here is derived from an EMBL/GenBank/DDBJ whole genome shotgun (WGS) entry which is preliminary data.</text>
</comment>
<keyword evidence="1 2" id="KW-0728">SH3 domain</keyword>
<evidence type="ECO:0000259" key="5">
    <source>
        <dbReference type="PROSITE" id="PS51021"/>
    </source>
</evidence>
<dbReference type="InterPro" id="IPR001452">
    <property type="entry name" value="SH3_domain"/>
</dbReference>
<feature type="compositionally biased region" description="Polar residues" evidence="3">
    <location>
        <begin position="200"/>
        <end position="210"/>
    </location>
</feature>
<accession>A0A016T0A9</accession>
<dbReference type="Gene3D" id="2.30.30.40">
    <property type="entry name" value="SH3 Domains"/>
    <property type="match status" value="1"/>
</dbReference>
<dbReference type="SMART" id="SM00326">
    <property type="entry name" value="SH3"/>
    <property type="match status" value="1"/>
</dbReference>
<dbReference type="InterPro" id="IPR004148">
    <property type="entry name" value="BAR_dom"/>
</dbReference>
<dbReference type="SUPFAM" id="SSF50044">
    <property type="entry name" value="SH3-domain"/>
    <property type="match status" value="1"/>
</dbReference>
<keyword evidence="7" id="KW-1185">Reference proteome</keyword>
<feature type="region of interest" description="Disordered" evidence="3">
    <location>
        <begin position="200"/>
        <end position="222"/>
    </location>
</feature>
<dbReference type="Pfam" id="PF07653">
    <property type="entry name" value="SH3_2"/>
    <property type="match status" value="1"/>
</dbReference>
<evidence type="ECO:0000256" key="1">
    <source>
        <dbReference type="ARBA" id="ARBA00022443"/>
    </source>
</evidence>